<evidence type="ECO:0000313" key="8">
    <source>
        <dbReference type="EMBL" id="KPM41308.1"/>
    </source>
</evidence>
<evidence type="ECO:0000313" key="9">
    <source>
        <dbReference type="Proteomes" id="UP000050424"/>
    </source>
</evidence>
<name>A0A0N8H7B5_9HYPO</name>
<evidence type="ECO:0000256" key="5">
    <source>
        <dbReference type="ARBA" id="ARBA00022857"/>
    </source>
</evidence>
<dbReference type="PRINTS" id="PR00419">
    <property type="entry name" value="ADXRDTASE"/>
</dbReference>
<dbReference type="InterPro" id="IPR020946">
    <property type="entry name" value="Flavin_mOase-like"/>
</dbReference>
<dbReference type="PANTHER" id="PTHR23023">
    <property type="entry name" value="DIMETHYLANILINE MONOOXYGENASE"/>
    <property type="match status" value="1"/>
</dbReference>
<dbReference type="AlphaFoldDB" id="A0A0N8H7B5"/>
<protein>
    <recommendedName>
        <fullName evidence="10">Thiol-specific monooxygenase</fullName>
    </recommendedName>
</protein>
<evidence type="ECO:0000256" key="2">
    <source>
        <dbReference type="ARBA" id="ARBA00009183"/>
    </source>
</evidence>
<comment type="similarity">
    <text evidence="2">Belongs to the FMO family.</text>
</comment>
<evidence type="ECO:0000256" key="6">
    <source>
        <dbReference type="ARBA" id="ARBA00023002"/>
    </source>
</evidence>
<sequence length="471" mass="52889">MGSYPPGGFDVKRVAIIGAGPAGLAAAKYLTAQAAFQEVVIFEQQDQVGGIWNYTGLAPGSCRAPQEDPFCPPDEPIRLSSNAAPIFTSPMYENLHANIPASIMGFSSLRFPDDARLFPERTMIQEYLVEYAREVRDLVRFSQKVSRVTLAPRDGHDRWEVETESSVDGRVTRDTFDAVVVANGHYSTPFVPDMKNMHEFNENYPGVITHSKQYRTPHPFQDQKVVVVGNGPSGLDIALQINQECREPVLMSVRHPTLPERLAHAGCEETTEIEEFLVEEKGLRFKDGRIETDVDAIVICTGFLYSYPFLPDMAHKLLTSGRGVNGLYQHLFHVQHPTLVFPCLNMKAAPWPLSESQAAAFSAVWSNNLQLPPREEMEAWSQELLRQEGDSLHVFKPLGDGHYINALHDWVMTAKKPGKTPPYWNDEAMWQRAVFLEAKTRFEKLGCTAQSMEELGLHYKPGNWADDIEGK</sequence>
<evidence type="ECO:0008006" key="10">
    <source>
        <dbReference type="Google" id="ProtNLM"/>
    </source>
</evidence>
<organism evidence="8 9">
    <name type="scientific">Neonectria ditissima</name>
    <dbReference type="NCBI Taxonomy" id="78410"/>
    <lineage>
        <taxon>Eukaryota</taxon>
        <taxon>Fungi</taxon>
        <taxon>Dikarya</taxon>
        <taxon>Ascomycota</taxon>
        <taxon>Pezizomycotina</taxon>
        <taxon>Sordariomycetes</taxon>
        <taxon>Hypocreomycetidae</taxon>
        <taxon>Hypocreales</taxon>
        <taxon>Nectriaceae</taxon>
        <taxon>Neonectria</taxon>
    </lineage>
</organism>
<dbReference type="FunFam" id="3.50.50.60:FF:000138">
    <property type="entry name" value="Flavin-containing monooxygenase"/>
    <property type="match status" value="1"/>
</dbReference>
<keyword evidence="7" id="KW-0503">Monooxygenase</keyword>
<dbReference type="SUPFAM" id="SSF51905">
    <property type="entry name" value="FAD/NAD(P)-binding domain"/>
    <property type="match status" value="2"/>
</dbReference>
<dbReference type="InterPro" id="IPR036188">
    <property type="entry name" value="FAD/NAD-bd_sf"/>
</dbReference>
<dbReference type="OrthoDB" id="66881at2759"/>
<keyword evidence="6" id="KW-0560">Oxidoreductase</keyword>
<evidence type="ECO:0000256" key="4">
    <source>
        <dbReference type="ARBA" id="ARBA00022827"/>
    </source>
</evidence>
<dbReference type="Pfam" id="PF13450">
    <property type="entry name" value="NAD_binding_8"/>
    <property type="match status" value="1"/>
</dbReference>
<dbReference type="InterPro" id="IPR050346">
    <property type="entry name" value="FMO-like"/>
</dbReference>
<dbReference type="EMBL" id="LKCW01000067">
    <property type="protein sequence ID" value="KPM41308.1"/>
    <property type="molecule type" value="Genomic_DNA"/>
</dbReference>
<dbReference type="Gene3D" id="3.50.50.60">
    <property type="entry name" value="FAD/NAD(P)-binding domain"/>
    <property type="match status" value="2"/>
</dbReference>
<gene>
    <name evidence="8" type="ORF">AK830_g5252</name>
</gene>
<dbReference type="GO" id="GO:0050661">
    <property type="term" value="F:NADP binding"/>
    <property type="evidence" value="ECO:0007669"/>
    <property type="project" value="InterPro"/>
</dbReference>
<comment type="cofactor">
    <cofactor evidence="1">
        <name>FAD</name>
        <dbReference type="ChEBI" id="CHEBI:57692"/>
    </cofactor>
</comment>
<accession>A0A0N8H7B5</accession>
<keyword evidence="4" id="KW-0274">FAD</keyword>
<keyword evidence="3" id="KW-0285">Flavoprotein</keyword>
<proteinExistence type="inferred from homology"/>
<dbReference type="Proteomes" id="UP000050424">
    <property type="component" value="Unassembled WGS sequence"/>
</dbReference>
<reference evidence="8 9" key="1">
    <citation type="submission" date="2015-09" db="EMBL/GenBank/DDBJ databases">
        <title>Draft genome of a European isolate of the apple canker pathogen Neonectria ditissima.</title>
        <authorList>
            <person name="Gomez-Cortecero A."/>
            <person name="Harrison R.J."/>
            <person name="Armitage A.D."/>
        </authorList>
    </citation>
    <scope>NUCLEOTIDE SEQUENCE [LARGE SCALE GENOMIC DNA]</scope>
    <source>
        <strain evidence="8 9">R09/05</strain>
    </source>
</reference>
<comment type="caution">
    <text evidence="8">The sequence shown here is derived from an EMBL/GenBank/DDBJ whole genome shotgun (WGS) entry which is preliminary data.</text>
</comment>
<evidence type="ECO:0000256" key="7">
    <source>
        <dbReference type="ARBA" id="ARBA00023033"/>
    </source>
</evidence>
<evidence type="ECO:0000256" key="3">
    <source>
        <dbReference type="ARBA" id="ARBA00022630"/>
    </source>
</evidence>
<evidence type="ECO:0000256" key="1">
    <source>
        <dbReference type="ARBA" id="ARBA00001974"/>
    </source>
</evidence>
<dbReference type="GO" id="GO:0050660">
    <property type="term" value="F:flavin adenine dinucleotide binding"/>
    <property type="evidence" value="ECO:0007669"/>
    <property type="project" value="InterPro"/>
</dbReference>
<dbReference type="Pfam" id="PF00743">
    <property type="entry name" value="FMO-like"/>
    <property type="match status" value="2"/>
</dbReference>
<keyword evidence="9" id="KW-1185">Reference proteome</keyword>
<dbReference type="GO" id="GO:0004499">
    <property type="term" value="F:N,N-dimethylaniline monooxygenase activity"/>
    <property type="evidence" value="ECO:0007669"/>
    <property type="project" value="InterPro"/>
</dbReference>
<keyword evidence="5" id="KW-0521">NADP</keyword>